<reference evidence="1 2" key="1">
    <citation type="submission" date="2018-06" db="EMBL/GenBank/DDBJ databases">
        <title>Population genomics shows no distinction between pathogenic Candida krusei and environmental Pichia kudriavzevii: One species, four names.</title>
        <authorList>
            <person name="Douglass A.P."/>
            <person name="Offei B."/>
            <person name="Braun-Galleani S."/>
            <person name="Coughlan A.Y."/>
            <person name="Martos A."/>
            <person name="Ortiz-Merino R.A."/>
            <person name="Byrne K.P."/>
            <person name="Wolfe K.H."/>
        </authorList>
    </citation>
    <scope>NUCLEOTIDE SEQUENCE [LARGE SCALE GENOMIC DNA]</scope>
    <source>
        <strain evidence="1 2">CBS573</strain>
    </source>
</reference>
<dbReference type="AlphaFoldDB" id="A0A2U9R9R3"/>
<dbReference type="RefSeq" id="XP_029323593.1">
    <property type="nucleotide sequence ID" value="XM_029467733.1"/>
</dbReference>
<dbReference type="KEGG" id="pkz:C5L36_0E01800"/>
<organism evidence="1 2">
    <name type="scientific">Pichia kudriavzevii</name>
    <name type="common">Yeast</name>
    <name type="synonym">Issatchenkia orientalis</name>
    <dbReference type="NCBI Taxonomy" id="4909"/>
    <lineage>
        <taxon>Eukaryota</taxon>
        <taxon>Fungi</taxon>
        <taxon>Dikarya</taxon>
        <taxon>Ascomycota</taxon>
        <taxon>Saccharomycotina</taxon>
        <taxon>Pichiomycetes</taxon>
        <taxon>Pichiales</taxon>
        <taxon>Pichiaceae</taxon>
        <taxon>Pichia</taxon>
    </lineage>
</organism>
<gene>
    <name evidence="1" type="ORF">C5L36_0E01800</name>
</gene>
<sequence length="402" mass="46728">MNNIIAFNMNNSTETLFTMKKVDSFINEYLANVDSDKALTDITVVKSFVKTILSNERDQDQSIVLILKILRGYTRNFDLSKASTEVKGYLITLGLKVLDNINYGKALSTTTNRDLFMLMLTRYFSSCNEFQACRLKESFLRFKTAYNDYKVSTFQVFTVNQLFKNRMFYSICEIVGQFHVDEYDMAEEKCLNLQYPLYMHQVSHSLIIDGSYEQASKLLSIILSLSFLTFERVTFDCISIEYMLLSMILNRSSNYDFIPLLKLREKIPTKIVDVFQSFHSYDLESFVYNYLLCIHEVGSNSSTSHLLDVFTTSRMIELSKLLLDNRYLHLSTKLSKSRLRTQELYTNDLIRTLNSKISRYSIQLPNYSFNPMIKATGAKSIQPLKYIDDLAHANRDLKHMNS</sequence>
<evidence type="ECO:0008006" key="3">
    <source>
        <dbReference type="Google" id="ProtNLM"/>
    </source>
</evidence>
<evidence type="ECO:0000313" key="2">
    <source>
        <dbReference type="Proteomes" id="UP000249293"/>
    </source>
</evidence>
<proteinExistence type="predicted"/>
<dbReference type="EMBL" id="CP028777">
    <property type="protein sequence ID" value="AWU78117.1"/>
    <property type="molecule type" value="Genomic_DNA"/>
</dbReference>
<accession>A0A2U9R9R3</accession>
<keyword evidence="2" id="KW-1185">Reference proteome</keyword>
<protein>
    <recommendedName>
        <fullName evidence="3">PCI domain-containing protein</fullName>
    </recommendedName>
</protein>
<dbReference type="Proteomes" id="UP000249293">
    <property type="component" value="Chromosome 5"/>
</dbReference>
<dbReference type="VEuPathDB" id="FungiDB:C5L36_0E01800"/>
<dbReference type="GeneID" id="40385976"/>
<evidence type="ECO:0000313" key="1">
    <source>
        <dbReference type="EMBL" id="AWU78117.1"/>
    </source>
</evidence>
<dbReference type="OrthoDB" id="10431499at2759"/>
<name>A0A2U9R9R3_PICKU</name>